<evidence type="ECO:0000256" key="3">
    <source>
        <dbReference type="ARBA" id="ARBA00022525"/>
    </source>
</evidence>
<evidence type="ECO:0000256" key="1">
    <source>
        <dbReference type="ARBA" id="ARBA00004613"/>
    </source>
</evidence>
<keyword evidence="4" id="KW-0732">Signal</keyword>
<feature type="chain" id="PRO_5007379240" description="MD-2-related lipid-recognition domain-containing protein" evidence="4">
    <location>
        <begin position="24"/>
        <end position="171"/>
    </location>
</feature>
<accession>A0A085LWR2</accession>
<dbReference type="Proteomes" id="UP000030758">
    <property type="component" value="Unassembled WGS sequence"/>
</dbReference>
<protein>
    <recommendedName>
        <fullName evidence="5">MD-2-related lipid-recognition domain-containing protein</fullName>
    </recommendedName>
</protein>
<proteinExistence type="inferred from homology"/>
<evidence type="ECO:0000256" key="4">
    <source>
        <dbReference type="SAM" id="SignalP"/>
    </source>
</evidence>
<dbReference type="InterPro" id="IPR014756">
    <property type="entry name" value="Ig_E-set"/>
</dbReference>
<feature type="signal peptide" evidence="4">
    <location>
        <begin position="1"/>
        <end position="23"/>
    </location>
</feature>
<dbReference type="AlphaFoldDB" id="A0A085LWR2"/>
<dbReference type="Proteomes" id="UP000030764">
    <property type="component" value="Unassembled WGS sequence"/>
</dbReference>
<dbReference type="EMBL" id="KL363271">
    <property type="protein sequence ID" value="KFD49408.1"/>
    <property type="molecule type" value="Genomic_DNA"/>
</dbReference>
<dbReference type="SMART" id="SM00737">
    <property type="entry name" value="ML"/>
    <property type="match status" value="1"/>
</dbReference>
<evidence type="ECO:0000256" key="2">
    <source>
        <dbReference type="ARBA" id="ARBA00006370"/>
    </source>
</evidence>
<dbReference type="SUPFAM" id="SSF81296">
    <property type="entry name" value="E set domains"/>
    <property type="match status" value="1"/>
</dbReference>
<evidence type="ECO:0000313" key="6">
    <source>
        <dbReference type="EMBL" id="KFD49408.1"/>
    </source>
</evidence>
<feature type="domain" description="MD-2-related lipid-recognition" evidence="5">
    <location>
        <begin position="28"/>
        <end position="150"/>
    </location>
</feature>
<dbReference type="InterPro" id="IPR003172">
    <property type="entry name" value="ML_dom"/>
</dbReference>
<keyword evidence="8" id="KW-1185">Reference proteome</keyword>
<keyword evidence="3" id="KW-0964">Secreted</keyword>
<comment type="similarity">
    <text evidence="2">Belongs to the NPC2 family.</text>
</comment>
<dbReference type="FunFam" id="2.60.40.770:FF:000001">
    <property type="entry name" value="NPC intracellular cholesterol transporter 2"/>
    <property type="match status" value="1"/>
</dbReference>
<evidence type="ECO:0000259" key="5">
    <source>
        <dbReference type="SMART" id="SM00737"/>
    </source>
</evidence>
<comment type="subcellular location">
    <subcellularLocation>
        <location evidence="1">Secreted</location>
    </subcellularLocation>
</comment>
<evidence type="ECO:0000313" key="7">
    <source>
        <dbReference type="EMBL" id="KFD63624.1"/>
    </source>
</evidence>
<organism evidence="6 8">
    <name type="scientific">Trichuris suis</name>
    <name type="common">pig whipworm</name>
    <dbReference type="NCBI Taxonomy" id="68888"/>
    <lineage>
        <taxon>Eukaryota</taxon>
        <taxon>Metazoa</taxon>
        <taxon>Ecdysozoa</taxon>
        <taxon>Nematoda</taxon>
        <taxon>Enoplea</taxon>
        <taxon>Dorylaimia</taxon>
        <taxon>Trichinellida</taxon>
        <taxon>Trichuridae</taxon>
        <taxon>Trichuris</taxon>
    </lineage>
</organism>
<evidence type="ECO:0000313" key="8">
    <source>
        <dbReference type="Proteomes" id="UP000030764"/>
    </source>
</evidence>
<dbReference type="Pfam" id="PF02221">
    <property type="entry name" value="E1_DerP2_DerF2"/>
    <property type="match status" value="1"/>
</dbReference>
<dbReference type="Gene3D" id="2.60.40.770">
    <property type="match status" value="1"/>
</dbReference>
<dbReference type="GO" id="GO:0005576">
    <property type="term" value="C:extracellular region"/>
    <property type="evidence" value="ECO:0007669"/>
    <property type="project" value="UniProtKB-SubCell"/>
</dbReference>
<reference evidence="6 8" key="1">
    <citation type="journal article" date="2014" name="Nat. Genet.">
        <title>Genome and transcriptome of the porcine whipworm Trichuris suis.</title>
        <authorList>
            <person name="Jex A.R."/>
            <person name="Nejsum P."/>
            <person name="Schwarz E.M."/>
            <person name="Hu L."/>
            <person name="Young N.D."/>
            <person name="Hall R.S."/>
            <person name="Korhonen P.K."/>
            <person name="Liao S."/>
            <person name="Thamsborg S."/>
            <person name="Xia J."/>
            <person name="Xu P."/>
            <person name="Wang S."/>
            <person name="Scheerlinck J.P."/>
            <person name="Hofmann A."/>
            <person name="Sternberg P.W."/>
            <person name="Wang J."/>
            <person name="Gasser R.B."/>
        </authorList>
    </citation>
    <scope>NUCLEOTIDE SEQUENCE [LARGE SCALE GENOMIC DNA]</scope>
    <source>
        <strain evidence="7">DCEP-RM93F</strain>
        <strain evidence="6">DCEP-RM93M</strain>
    </source>
</reference>
<name>A0A085LWR2_9BILA</name>
<sequence>MLSSEKVLKCALIVLAYLTYVGGEYIDYEDCGSKARLMYVQLDPCEDKSNCTVVRGQKVNFTVAFIPFGVITDVNPFGFIKLGDLDRPVMLKIPAGCANSGNICNQERGKLAIYRAQFEVSKELPKVKIAVRFSLYDQNETELVCLRMYAHIDDKIDWDDFVRLILKRRHV</sequence>
<dbReference type="EMBL" id="KL367569">
    <property type="protein sequence ID" value="KFD63624.1"/>
    <property type="molecule type" value="Genomic_DNA"/>
</dbReference>
<gene>
    <name evidence="6" type="ORF">M513_09675</name>
    <name evidence="7" type="ORF">M514_09675</name>
</gene>